<dbReference type="InterPro" id="IPR025799">
    <property type="entry name" value="Arg_MeTrfase"/>
</dbReference>
<keyword evidence="2" id="KW-0808">Transferase</keyword>
<dbReference type="Gene3D" id="2.70.160.11">
    <property type="entry name" value="Hnrnp arginine n-methyltransferase1"/>
    <property type="match status" value="2"/>
</dbReference>
<proteinExistence type="predicted"/>
<name>A0A813JYA4_POLGL</name>
<accession>A0A813JYA4</accession>
<keyword evidence="2" id="KW-0489">Methyltransferase</keyword>
<dbReference type="SUPFAM" id="SSF53335">
    <property type="entry name" value="S-adenosyl-L-methionine-dependent methyltransferases"/>
    <property type="match status" value="2"/>
</dbReference>
<dbReference type="AlphaFoldDB" id="A0A813JYA4"/>
<dbReference type="EMBL" id="CAJNNW010026479">
    <property type="protein sequence ID" value="CAE8685761.1"/>
    <property type="molecule type" value="Genomic_DNA"/>
</dbReference>
<dbReference type="PANTHER" id="PTHR11006:SF4">
    <property type="entry name" value="PROTEIN ARGININE N-METHYLTRANSFERASE 7"/>
    <property type="match status" value="1"/>
</dbReference>
<sequence>MASHCARVAFCTDRAAESFRAEGVPLQKSGAQNDGTEAATQWMVVEDQGDADVELLHGATSYLSMLHDAARNEAYAAGLRAAPQGTKLVLDLGAGTGLLAALACKAHPSSRAIACEVYAGCAAVARQVLEDNGLQERVKVVNKVASDLEVGDDLSGERADLCVFELFDSQLLGESVLPIIRDAQARLLKPGCTLVPCKVTVRAVLVECAALLGADLPELRGAAWPLMLGQLGFGGPSHITSEGSIHAATLRPLSKPWDAFTIDFADLPSPEPHAKGGDVEVLHGGVVHAVAWWWELDMGGGHKHSSWTAAAAANDQIPDRHHWRPCISFLEGKPVSQDDKVSISACHDDEGVWFAWPTIGRQGAPPRWMEGVTAIPPERERLLMARSEAWRGPLRAAAAVAAATAGNVLLLAAEDSLSLPVLAEGLAIGGGSVRSAAMPLRPRALKRLQSANQWPEGLEGIDPLSDCTASSGSHDAGCSSRLYSAVVLEPFTTGEANPWSLALDCRRRLLAASPLLKEGALLLPAGASLMAQLVECQGTWMARQALGDLCGVSMAAANPSLVPTQSSPLECNMCELAWRPLSEPQELLQLSFAATGSGPWHGRCELKPVTDGRCHAVAIWVNFDMGQSLLTTGPPQPGGSPTGWCQALQLVKDPIETAGGNVFTVIMKLEENGQVQVLVEHESPKRRRIG</sequence>
<keyword evidence="1 2" id="KW-0949">S-adenosyl-L-methionine</keyword>
<reference evidence="3" key="1">
    <citation type="submission" date="2021-02" db="EMBL/GenBank/DDBJ databases">
        <authorList>
            <person name="Dougan E. K."/>
            <person name="Rhodes N."/>
            <person name="Thang M."/>
            <person name="Chan C."/>
        </authorList>
    </citation>
    <scope>NUCLEOTIDE SEQUENCE</scope>
</reference>
<organism evidence="3 4">
    <name type="scientific">Polarella glacialis</name>
    <name type="common">Dinoflagellate</name>
    <dbReference type="NCBI Taxonomy" id="89957"/>
    <lineage>
        <taxon>Eukaryota</taxon>
        <taxon>Sar</taxon>
        <taxon>Alveolata</taxon>
        <taxon>Dinophyceae</taxon>
        <taxon>Suessiales</taxon>
        <taxon>Suessiaceae</taxon>
        <taxon>Polarella</taxon>
    </lineage>
</organism>
<evidence type="ECO:0000313" key="4">
    <source>
        <dbReference type="Proteomes" id="UP000626109"/>
    </source>
</evidence>
<dbReference type="PANTHER" id="PTHR11006">
    <property type="entry name" value="PROTEIN ARGININE N-METHYLTRANSFERASE"/>
    <property type="match status" value="1"/>
</dbReference>
<dbReference type="GO" id="GO:0042054">
    <property type="term" value="F:histone methyltransferase activity"/>
    <property type="evidence" value="ECO:0007669"/>
    <property type="project" value="TreeGrafter"/>
</dbReference>
<evidence type="ECO:0000313" key="3">
    <source>
        <dbReference type="EMBL" id="CAE8685761.1"/>
    </source>
</evidence>
<dbReference type="GO" id="GO:0032259">
    <property type="term" value="P:methylation"/>
    <property type="evidence" value="ECO:0007669"/>
    <property type="project" value="UniProtKB-KW"/>
</dbReference>
<dbReference type="Gene3D" id="3.40.50.150">
    <property type="entry name" value="Vaccinia Virus protein VP39"/>
    <property type="match status" value="1"/>
</dbReference>
<dbReference type="GO" id="GO:0016274">
    <property type="term" value="F:protein-arginine N-methyltransferase activity"/>
    <property type="evidence" value="ECO:0007669"/>
    <property type="project" value="InterPro"/>
</dbReference>
<gene>
    <name evidence="3" type="ORF">PGLA2088_LOCUS24639</name>
</gene>
<dbReference type="Proteomes" id="UP000626109">
    <property type="component" value="Unassembled WGS sequence"/>
</dbReference>
<evidence type="ECO:0000256" key="2">
    <source>
        <dbReference type="PROSITE-ProRule" id="PRU01015"/>
    </source>
</evidence>
<evidence type="ECO:0000256" key="1">
    <source>
        <dbReference type="ARBA" id="ARBA00022691"/>
    </source>
</evidence>
<dbReference type="InterPro" id="IPR029063">
    <property type="entry name" value="SAM-dependent_MTases_sf"/>
</dbReference>
<dbReference type="PROSITE" id="PS51678">
    <property type="entry name" value="SAM_MT_PRMT"/>
    <property type="match status" value="1"/>
</dbReference>
<protein>
    <recommendedName>
        <fullName evidence="5">Protein arginine N-methyltransferase</fullName>
    </recommendedName>
</protein>
<dbReference type="CDD" id="cd02440">
    <property type="entry name" value="AdoMet_MTases"/>
    <property type="match status" value="1"/>
</dbReference>
<comment type="caution">
    <text evidence="3">The sequence shown here is derived from an EMBL/GenBank/DDBJ whole genome shotgun (WGS) entry which is preliminary data.</text>
</comment>
<evidence type="ECO:0008006" key="5">
    <source>
        <dbReference type="Google" id="ProtNLM"/>
    </source>
</evidence>